<dbReference type="STRING" id="1041146.GCA_000427985_05339"/>
<evidence type="ECO:0000313" key="8">
    <source>
        <dbReference type="EMBL" id="PKA38941.1"/>
    </source>
</evidence>
<gene>
    <name evidence="8" type="ORF">CWR43_35440</name>
    <name evidence="9" type="ORF">N2599_00985</name>
</gene>
<keyword evidence="11" id="KW-1185">Reference proteome</keyword>
<feature type="transmembrane region" description="Helical" evidence="7">
    <location>
        <begin position="169"/>
        <end position="189"/>
    </location>
</feature>
<evidence type="ECO:0000256" key="3">
    <source>
        <dbReference type="ARBA" id="ARBA00022475"/>
    </source>
</evidence>
<accession>A0A2N0CYM4</accession>
<dbReference type="RefSeq" id="WP_027513333.1">
    <property type="nucleotide sequence ID" value="NZ_CP104143.1"/>
</dbReference>
<dbReference type="Pfam" id="PF07690">
    <property type="entry name" value="MFS_1"/>
    <property type="match status" value="1"/>
</dbReference>
<feature type="transmembrane region" description="Helical" evidence="7">
    <location>
        <begin position="142"/>
        <end position="163"/>
    </location>
</feature>
<evidence type="ECO:0000256" key="1">
    <source>
        <dbReference type="ARBA" id="ARBA00004651"/>
    </source>
</evidence>
<dbReference type="Proteomes" id="UP001060123">
    <property type="component" value="Chromosome"/>
</dbReference>
<reference evidence="8 10" key="1">
    <citation type="submission" date="2017-11" db="EMBL/GenBank/DDBJ databases">
        <authorList>
            <person name="Han C.G."/>
        </authorList>
    </citation>
    <scope>NUCLEOTIDE SEQUENCE [LARGE SCALE GENOMIC DNA]</scope>
    <source>
        <strain evidence="8 10">HCNT1</strain>
    </source>
</reference>
<evidence type="ECO:0000313" key="11">
    <source>
        <dbReference type="Proteomes" id="UP001060123"/>
    </source>
</evidence>
<protein>
    <submittedName>
        <fullName evidence="8">MFS transporter</fullName>
    </submittedName>
</protein>
<evidence type="ECO:0000256" key="6">
    <source>
        <dbReference type="ARBA" id="ARBA00023136"/>
    </source>
</evidence>
<dbReference type="PANTHER" id="PTHR23517">
    <property type="entry name" value="RESISTANCE PROTEIN MDTM, PUTATIVE-RELATED-RELATED"/>
    <property type="match status" value="1"/>
</dbReference>
<dbReference type="Gene3D" id="1.20.1250.20">
    <property type="entry name" value="MFS general substrate transporter like domains"/>
    <property type="match status" value="1"/>
</dbReference>
<feature type="transmembrane region" description="Helical" evidence="7">
    <location>
        <begin position="108"/>
        <end position="130"/>
    </location>
</feature>
<feature type="transmembrane region" description="Helical" evidence="7">
    <location>
        <begin position="83"/>
        <end position="102"/>
    </location>
</feature>
<feature type="transmembrane region" description="Helical" evidence="7">
    <location>
        <begin position="282"/>
        <end position="300"/>
    </location>
</feature>
<dbReference type="GO" id="GO:0022857">
    <property type="term" value="F:transmembrane transporter activity"/>
    <property type="evidence" value="ECO:0007669"/>
    <property type="project" value="InterPro"/>
</dbReference>
<evidence type="ECO:0000313" key="9">
    <source>
        <dbReference type="EMBL" id="UWU14643.1"/>
    </source>
</evidence>
<dbReference type="EMBL" id="CP104143">
    <property type="protein sequence ID" value="UWU14643.1"/>
    <property type="molecule type" value="Genomic_DNA"/>
</dbReference>
<feature type="transmembrane region" description="Helical" evidence="7">
    <location>
        <begin position="306"/>
        <end position="331"/>
    </location>
</feature>
<keyword evidence="4 7" id="KW-0812">Transmembrane</keyword>
<evidence type="ECO:0000256" key="2">
    <source>
        <dbReference type="ARBA" id="ARBA00022448"/>
    </source>
</evidence>
<feature type="transmembrane region" description="Helical" evidence="7">
    <location>
        <begin position="249"/>
        <end position="270"/>
    </location>
</feature>
<feature type="transmembrane region" description="Helical" evidence="7">
    <location>
        <begin position="374"/>
        <end position="392"/>
    </location>
</feature>
<keyword evidence="6 7" id="KW-0472">Membrane</keyword>
<feature type="transmembrane region" description="Helical" evidence="7">
    <location>
        <begin position="49"/>
        <end position="71"/>
    </location>
</feature>
<dbReference type="AlphaFoldDB" id="A0A2N0CYM4"/>
<keyword evidence="2" id="KW-0813">Transport</keyword>
<dbReference type="PANTHER" id="PTHR23517:SF13">
    <property type="entry name" value="MAJOR FACILITATOR SUPERFAMILY MFS_1"/>
    <property type="match status" value="1"/>
</dbReference>
<comment type="subcellular location">
    <subcellularLocation>
        <location evidence="1">Cell membrane</location>
        <topology evidence="1">Multi-pass membrane protein</topology>
    </subcellularLocation>
</comment>
<dbReference type="Proteomes" id="UP000232164">
    <property type="component" value="Unassembled WGS sequence"/>
</dbReference>
<dbReference type="InterPro" id="IPR011701">
    <property type="entry name" value="MFS"/>
</dbReference>
<keyword evidence="5 7" id="KW-1133">Transmembrane helix</keyword>
<evidence type="ECO:0000313" key="10">
    <source>
        <dbReference type="Proteomes" id="UP000232164"/>
    </source>
</evidence>
<evidence type="ECO:0000256" key="4">
    <source>
        <dbReference type="ARBA" id="ARBA00022692"/>
    </source>
</evidence>
<dbReference type="SUPFAM" id="SSF103473">
    <property type="entry name" value="MFS general substrate transporter"/>
    <property type="match status" value="1"/>
</dbReference>
<reference evidence="9" key="3">
    <citation type="submission" date="2022-09" db="EMBL/GenBank/DDBJ databases">
        <title>Australian commercial rhizobial inoculants.</title>
        <authorList>
            <person name="Kohlmeier M.G."/>
            <person name="O'Hara G.W."/>
            <person name="Colombi E."/>
            <person name="Ramsay J.P."/>
            <person name="Terpolilli J."/>
        </authorList>
    </citation>
    <scope>NUCLEOTIDE SEQUENCE</scope>
    <source>
        <strain evidence="9">WSM1592</strain>
    </source>
</reference>
<name>A0A2N0CYM4_RHISU</name>
<sequence length="400" mass="40994">MFSVSKSRETAASPKNPIAFHAVTLATFFGASAAPTPLYRIYEESFAVSPVLITVIFAVYAFALLAALLIAGSISDHLGRKPVIFGALTMEIAAMALFTVASGPGWLIAARIVQGLATGIAGASIGAALVDVDRVKGQLVNSIAPLSGMAVGAVGTSALIQYGPFPLHFVYGLLLAAFVVQALAIWLTAETGGTRPGVIGSLKPRIAIPAQAKRPLALVTPINIANWTLGGFYLSLVPSLVVSTTGSRAPLTGGAVVTALMLSGAAAVFLRRAKSPRANLTFGVSATTLGILTVVAGVHLTNVPVLILGTLFTGMGFGTNFLGSVGTILPLAKPDERAGLLSAFYIQSYLAFSLPAILAGFLAKSLGYAPTTDIYATAIILVSLAGLMAVRAERAKTAVV</sequence>
<reference evidence="8 10" key="2">
    <citation type="submission" date="2017-12" db="EMBL/GenBank/DDBJ databases">
        <title>Genome sequence of Rhizobium sullae HCNT1 isolated from Sulla coronaria nodules and featuring peculiar denitrification phenotypes.</title>
        <authorList>
            <person name="De Diego-Diaz B."/>
            <person name="Treu L."/>
            <person name="Campanaro S."/>
            <person name="Da Silva Duarte V."/>
            <person name="Basaglia M."/>
            <person name="Favaro L."/>
            <person name="Casella S."/>
            <person name="Squartini A."/>
        </authorList>
    </citation>
    <scope>NUCLEOTIDE SEQUENCE [LARGE SCALE GENOMIC DNA]</scope>
    <source>
        <strain evidence="8 10">HCNT1</strain>
    </source>
</reference>
<evidence type="ECO:0000256" key="5">
    <source>
        <dbReference type="ARBA" id="ARBA00022989"/>
    </source>
</evidence>
<dbReference type="InterPro" id="IPR036259">
    <property type="entry name" value="MFS_trans_sf"/>
</dbReference>
<dbReference type="InterPro" id="IPR050171">
    <property type="entry name" value="MFS_Transporters"/>
</dbReference>
<dbReference type="EMBL" id="PIQN01000037">
    <property type="protein sequence ID" value="PKA38941.1"/>
    <property type="molecule type" value="Genomic_DNA"/>
</dbReference>
<dbReference type="GO" id="GO:0005886">
    <property type="term" value="C:plasma membrane"/>
    <property type="evidence" value="ECO:0007669"/>
    <property type="project" value="UniProtKB-SubCell"/>
</dbReference>
<keyword evidence="3" id="KW-1003">Cell membrane</keyword>
<evidence type="ECO:0000256" key="7">
    <source>
        <dbReference type="SAM" id="Phobius"/>
    </source>
</evidence>
<feature type="transmembrane region" description="Helical" evidence="7">
    <location>
        <begin position="215"/>
        <end position="237"/>
    </location>
</feature>
<feature type="transmembrane region" description="Helical" evidence="7">
    <location>
        <begin position="343"/>
        <end position="362"/>
    </location>
</feature>
<proteinExistence type="predicted"/>
<organism evidence="8 10">
    <name type="scientific">Rhizobium sullae</name>
    <name type="common">Rhizobium hedysari</name>
    <dbReference type="NCBI Taxonomy" id="50338"/>
    <lineage>
        <taxon>Bacteria</taxon>
        <taxon>Pseudomonadati</taxon>
        <taxon>Pseudomonadota</taxon>
        <taxon>Alphaproteobacteria</taxon>
        <taxon>Hyphomicrobiales</taxon>
        <taxon>Rhizobiaceae</taxon>
        <taxon>Rhizobium/Agrobacterium group</taxon>
        <taxon>Rhizobium</taxon>
    </lineage>
</organism>